<proteinExistence type="predicted"/>
<evidence type="ECO:0000313" key="1">
    <source>
        <dbReference type="EMBL" id="KAI4867362.1"/>
    </source>
</evidence>
<sequence>MTGEERLQSPTIAEDKKSVAEVKDDPSKTEPPSDSGVSSKLDATDKPDQDVKPPPTTETSAPATKDAEPVVRSTATTSATAAQSNDDPVNPQDFQGEVQTTHDLPTIETLRKIETYTVLDHDGKSHTFKSLYAGRNSPRRVLIIFVRHFFCGNCQEYLRTLSASITPDALLQLPVSTFIAVIGCGAPELINSYIQETGCPFPVYADPTRRLYDELGMVRTLALGPRPAYMQGKSVAHTVISGVVQGLKQVKSGLVMKMGDQRQVGGEFLFEPAAPTLDTPISTPRSEEDKKLELAHEDDKPDGHADDPKVEEKRVTWCHRMRTTRDHAEMPELMEVLGLDGTGAAIKDKKRWEKALQTRKGTGLSMASQMSRMSVDTTHTTGGGVKA</sequence>
<keyword evidence="2" id="KW-1185">Reference proteome</keyword>
<reference evidence="1 2" key="1">
    <citation type="journal article" date="2022" name="New Phytol.">
        <title>Ecological generalism drives hyperdiversity of secondary metabolite gene clusters in xylarialean endophytes.</title>
        <authorList>
            <person name="Franco M.E.E."/>
            <person name="Wisecaver J.H."/>
            <person name="Arnold A.E."/>
            <person name="Ju Y.M."/>
            <person name="Slot J.C."/>
            <person name="Ahrendt S."/>
            <person name="Moore L.P."/>
            <person name="Eastman K.E."/>
            <person name="Scott K."/>
            <person name="Konkel Z."/>
            <person name="Mondo S.J."/>
            <person name="Kuo A."/>
            <person name="Hayes R.D."/>
            <person name="Haridas S."/>
            <person name="Andreopoulos B."/>
            <person name="Riley R."/>
            <person name="LaButti K."/>
            <person name="Pangilinan J."/>
            <person name="Lipzen A."/>
            <person name="Amirebrahimi M."/>
            <person name="Yan J."/>
            <person name="Adam C."/>
            <person name="Keymanesh K."/>
            <person name="Ng V."/>
            <person name="Louie K."/>
            <person name="Northen T."/>
            <person name="Drula E."/>
            <person name="Henrissat B."/>
            <person name="Hsieh H.M."/>
            <person name="Youens-Clark K."/>
            <person name="Lutzoni F."/>
            <person name="Miadlikowska J."/>
            <person name="Eastwood D.C."/>
            <person name="Hamelin R.C."/>
            <person name="Grigoriev I.V."/>
            <person name="U'Ren J.M."/>
        </authorList>
    </citation>
    <scope>NUCLEOTIDE SEQUENCE [LARGE SCALE GENOMIC DNA]</scope>
    <source>
        <strain evidence="1 2">CBS 119005</strain>
    </source>
</reference>
<evidence type="ECO:0000313" key="2">
    <source>
        <dbReference type="Proteomes" id="UP001497700"/>
    </source>
</evidence>
<name>A0ACB9Z7S8_9PEZI</name>
<dbReference type="Proteomes" id="UP001497700">
    <property type="component" value="Unassembled WGS sequence"/>
</dbReference>
<gene>
    <name evidence="1" type="ORF">F4820DRAFT_414029</name>
</gene>
<protein>
    <submittedName>
        <fullName evidence="1">AhpC/TSA antioxidant enzyme-domain-containing protein</fullName>
    </submittedName>
</protein>
<dbReference type="EMBL" id="MU393448">
    <property type="protein sequence ID" value="KAI4867362.1"/>
    <property type="molecule type" value="Genomic_DNA"/>
</dbReference>
<comment type="caution">
    <text evidence="1">The sequence shown here is derived from an EMBL/GenBank/DDBJ whole genome shotgun (WGS) entry which is preliminary data.</text>
</comment>
<organism evidence="1 2">
    <name type="scientific">Hypoxylon rubiginosum</name>
    <dbReference type="NCBI Taxonomy" id="110542"/>
    <lineage>
        <taxon>Eukaryota</taxon>
        <taxon>Fungi</taxon>
        <taxon>Dikarya</taxon>
        <taxon>Ascomycota</taxon>
        <taxon>Pezizomycotina</taxon>
        <taxon>Sordariomycetes</taxon>
        <taxon>Xylariomycetidae</taxon>
        <taxon>Xylariales</taxon>
        <taxon>Hypoxylaceae</taxon>
        <taxon>Hypoxylon</taxon>
    </lineage>
</organism>
<accession>A0ACB9Z7S8</accession>